<accession>A0A368C8T8</accession>
<keyword evidence="4" id="KW-0574">Periplasm</keyword>
<dbReference type="GO" id="GO:0017038">
    <property type="term" value="P:protein import"/>
    <property type="evidence" value="ECO:0007669"/>
    <property type="project" value="InterPro"/>
</dbReference>
<dbReference type="Pfam" id="PF07676">
    <property type="entry name" value="PD40"/>
    <property type="match status" value="4"/>
</dbReference>
<dbReference type="GO" id="GO:0042597">
    <property type="term" value="C:periplasmic space"/>
    <property type="evidence" value="ECO:0007669"/>
    <property type="project" value="UniProtKB-SubCell"/>
</dbReference>
<evidence type="ECO:0000256" key="4">
    <source>
        <dbReference type="ARBA" id="ARBA00022764"/>
    </source>
</evidence>
<dbReference type="SUPFAM" id="SSF69304">
    <property type="entry name" value="Tricorn protease N-terminal domain"/>
    <property type="match status" value="1"/>
</dbReference>
<organism evidence="6 7">
    <name type="scientific">SAR86 cluster bacterium</name>
    <dbReference type="NCBI Taxonomy" id="2030880"/>
    <lineage>
        <taxon>Bacteria</taxon>
        <taxon>Pseudomonadati</taxon>
        <taxon>Pseudomonadota</taxon>
        <taxon>Gammaproteobacteria</taxon>
        <taxon>SAR86 cluster</taxon>
    </lineage>
</organism>
<dbReference type="NCBIfam" id="TIGR02800">
    <property type="entry name" value="propeller_TolB"/>
    <property type="match status" value="1"/>
</dbReference>
<feature type="domain" description="TolB N-terminal" evidence="5">
    <location>
        <begin position="20"/>
        <end position="119"/>
    </location>
</feature>
<comment type="subcellular location">
    <subcellularLocation>
        <location evidence="1">Periplasm</location>
    </subcellularLocation>
</comment>
<evidence type="ECO:0000313" key="7">
    <source>
        <dbReference type="Proteomes" id="UP000252915"/>
    </source>
</evidence>
<evidence type="ECO:0000259" key="5">
    <source>
        <dbReference type="Pfam" id="PF04052"/>
    </source>
</evidence>
<reference evidence="6 7" key="1">
    <citation type="journal article" date="2018" name="Microbiome">
        <title>Fine metagenomic profile of the Mediterranean stratified and mixed water columns revealed by assembly and recruitment.</title>
        <authorList>
            <person name="Haro-Moreno J.M."/>
            <person name="Lopez-Perez M."/>
            <person name="De La Torre J.R."/>
            <person name="Picazo A."/>
            <person name="Camacho A."/>
            <person name="Rodriguez-Valera F."/>
        </authorList>
    </citation>
    <scope>NUCLEOTIDE SEQUENCE [LARGE SCALE GENOMIC DNA]</scope>
    <source>
        <strain evidence="6">MED-G78</strain>
    </source>
</reference>
<dbReference type="PANTHER" id="PTHR36842:SF1">
    <property type="entry name" value="PROTEIN TOLB"/>
    <property type="match status" value="1"/>
</dbReference>
<protein>
    <submittedName>
        <fullName evidence="6">Tol-Pal system beta propeller repeat protein TolB</fullName>
    </submittedName>
</protein>
<gene>
    <name evidence="6" type="primary">tolB</name>
    <name evidence="6" type="ORF">DBW92_00770</name>
</gene>
<evidence type="ECO:0000313" key="6">
    <source>
        <dbReference type="EMBL" id="RCL45504.1"/>
    </source>
</evidence>
<dbReference type="EMBL" id="QOPI01000002">
    <property type="protein sequence ID" value="RCL45504.1"/>
    <property type="molecule type" value="Genomic_DNA"/>
</dbReference>
<dbReference type="AlphaFoldDB" id="A0A368C8T8"/>
<comment type="similarity">
    <text evidence="2">Belongs to the TolB family.</text>
</comment>
<evidence type="ECO:0000256" key="3">
    <source>
        <dbReference type="ARBA" id="ARBA00022729"/>
    </source>
</evidence>
<dbReference type="Pfam" id="PF04052">
    <property type="entry name" value="TolB_N"/>
    <property type="match status" value="1"/>
</dbReference>
<evidence type="ECO:0000256" key="2">
    <source>
        <dbReference type="ARBA" id="ARBA00009820"/>
    </source>
</evidence>
<sequence length="424" mass="47521">MKKIFIFFLLPNLIFAELLLEITKGSENPYRVAIIPFQSDVSSVNNIVKVIKDDLLRSGEFYILDESMLLSIPSSIEEIKPSEWKLLNIDFIVLGKISDEDNLSVKATYEIYDVSRKTKIRSSTVYGIPGRLRQLSHYVSDGIYESITGMRGVSTTKILYVNEIIDNDNLNYILYVADADGANEQELLRSNEPIISPSWSPDSKKVAYVSFETGMAKVFIQEIASGKREMVIENDHQISSPAWSPDGKFLSLTLFQDGNAEIYILNLATKNLTRLTKHYSIDTESSWSPKGTKILFTSGRSGSPQLYEIDLTKFNTKPSRLTFEGNYNAKGSYLSNNDGIIFVHRSTNQFQIALKYFDENFIRPLTESKLDESPSVSPNGNVIIYAITDNKSGMIAGVTLSGATFVLPATNGKVREPAWSGFLR</sequence>
<dbReference type="Gene3D" id="3.40.50.10070">
    <property type="entry name" value="TolB, N-terminal domain"/>
    <property type="match status" value="1"/>
</dbReference>
<comment type="caution">
    <text evidence="6">The sequence shown here is derived from an EMBL/GenBank/DDBJ whole genome shotgun (WGS) entry which is preliminary data.</text>
</comment>
<dbReference type="PANTHER" id="PTHR36842">
    <property type="entry name" value="PROTEIN TOLB HOMOLOG"/>
    <property type="match status" value="1"/>
</dbReference>
<evidence type="ECO:0000256" key="1">
    <source>
        <dbReference type="ARBA" id="ARBA00004418"/>
    </source>
</evidence>
<dbReference type="InterPro" id="IPR014167">
    <property type="entry name" value="Tol-Pal_TolB"/>
</dbReference>
<keyword evidence="3" id="KW-0732">Signal</keyword>
<dbReference type="Gene3D" id="2.120.10.30">
    <property type="entry name" value="TolB, C-terminal domain"/>
    <property type="match status" value="1"/>
</dbReference>
<dbReference type="InterPro" id="IPR011659">
    <property type="entry name" value="WD40"/>
</dbReference>
<dbReference type="Proteomes" id="UP000252915">
    <property type="component" value="Unassembled WGS sequence"/>
</dbReference>
<proteinExistence type="inferred from homology"/>
<dbReference type="InterPro" id="IPR011042">
    <property type="entry name" value="6-blade_b-propeller_TolB-like"/>
</dbReference>
<dbReference type="SUPFAM" id="SSF52964">
    <property type="entry name" value="TolB, N-terminal domain"/>
    <property type="match status" value="1"/>
</dbReference>
<name>A0A368C8T8_9GAMM</name>
<dbReference type="InterPro" id="IPR007195">
    <property type="entry name" value="TolB_N"/>
</dbReference>